<organism evidence="1">
    <name type="scientific">hydrothermal vent metagenome</name>
    <dbReference type="NCBI Taxonomy" id="652676"/>
    <lineage>
        <taxon>unclassified sequences</taxon>
        <taxon>metagenomes</taxon>
        <taxon>ecological metagenomes</taxon>
    </lineage>
</organism>
<gene>
    <name evidence="1" type="ORF">MNBD_GAMMA08-2685</name>
</gene>
<sequence length="87" mass="9733">APAANDIIESSIFDLTSGSVLTAVNGVQVTEVETLLDIDPAIFTQITHFVVEAEPLMLPRDQWFDDGYTPDDDDEYFRRIEGEEVVE</sequence>
<protein>
    <submittedName>
        <fullName evidence="1">Uncharacterized protein</fullName>
    </submittedName>
</protein>
<feature type="non-terminal residue" evidence="1">
    <location>
        <position position="1"/>
    </location>
</feature>
<evidence type="ECO:0000313" key="1">
    <source>
        <dbReference type="EMBL" id="VAW65417.1"/>
    </source>
</evidence>
<name>A0A3B0XQ93_9ZZZZ</name>
<proteinExistence type="predicted"/>
<dbReference type="EMBL" id="UOFH01000313">
    <property type="protein sequence ID" value="VAW65417.1"/>
    <property type="molecule type" value="Genomic_DNA"/>
</dbReference>
<reference evidence="1" key="1">
    <citation type="submission" date="2018-06" db="EMBL/GenBank/DDBJ databases">
        <authorList>
            <person name="Zhirakovskaya E."/>
        </authorList>
    </citation>
    <scope>NUCLEOTIDE SEQUENCE</scope>
</reference>
<accession>A0A3B0XQ93</accession>
<dbReference type="AlphaFoldDB" id="A0A3B0XQ93"/>